<dbReference type="GO" id="GO:0005524">
    <property type="term" value="F:ATP binding"/>
    <property type="evidence" value="ECO:0007669"/>
    <property type="project" value="UniProtKB-KW"/>
</dbReference>
<keyword evidence="4" id="KW-0479">Metal-binding</keyword>
<keyword evidence="10" id="KW-0496">Mitochondrion</keyword>
<dbReference type="Pfam" id="PF10609">
    <property type="entry name" value="ParA"/>
    <property type="match status" value="1"/>
</dbReference>
<evidence type="ECO:0000256" key="8">
    <source>
        <dbReference type="ARBA" id="ARBA00023004"/>
    </source>
</evidence>
<proteinExistence type="inferred from homology"/>
<dbReference type="GO" id="GO:0046872">
    <property type="term" value="F:metal ion binding"/>
    <property type="evidence" value="ECO:0007669"/>
    <property type="project" value="UniProtKB-KW"/>
</dbReference>
<keyword evidence="8" id="KW-0408">Iron</keyword>
<dbReference type="Proteomes" id="UP000318582">
    <property type="component" value="Unassembled WGS sequence"/>
</dbReference>
<dbReference type="GO" id="GO:0005759">
    <property type="term" value="C:mitochondrial matrix"/>
    <property type="evidence" value="ECO:0007669"/>
    <property type="project" value="UniProtKB-ARBA"/>
</dbReference>
<dbReference type="EMBL" id="QEAQ01000092">
    <property type="protein sequence ID" value="TPX55893.1"/>
    <property type="molecule type" value="Genomic_DNA"/>
</dbReference>
<dbReference type="InterPro" id="IPR044304">
    <property type="entry name" value="NUBPL-like"/>
</dbReference>
<keyword evidence="5" id="KW-0547">Nucleotide-binding</keyword>
<dbReference type="GO" id="GO:0016226">
    <property type="term" value="P:iron-sulfur cluster assembly"/>
    <property type="evidence" value="ECO:0007669"/>
    <property type="project" value="InterPro"/>
</dbReference>
<dbReference type="InterPro" id="IPR027417">
    <property type="entry name" value="P-loop_NTPase"/>
</dbReference>
<evidence type="ECO:0000256" key="1">
    <source>
        <dbReference type="ARBA" id="ARBA00001966"/>
    </source>
</evidence>
<evidence type="ECO:0000313" key="13">
    <source>
        <dbReference type="EMBL" id="TPX55893.1"/>
    </source>
</evidence>
<comment type="similarity">
    <text evidence="11">Belongs to the Mrp/NBP35 ATP-binding proteins family.</text>
</comment>
<comment type="cofactor">
    <cofactor evidence="1">
        <name>[4Fe-4S] cluster</name>
        <dbReference type="ChEBI" id="CHEBI:49883"/>
    </cofactor>
</comment>
<dbReference type="InterPro" id="IPR033756">
    <property type="entry name" value="YlxH/NBP35"/>
</dbReference>
<evidence type="ECO:0000256" key="9">
    <source>
        <dbReference type="ARBA" id="ARBA00023014"/>
    </source>
</evidence>
<evidence type="ECO:0000256" key="5">
    <source>
        <dbReference type="ARBA" id="ARBA00022741"/>
    </source>
</evidence>
<dbReference type="GO" id="GO:0032981">
    <property type="term" value="P:mitochondrial respiratory chain complex I assembly"/>
    <property type="evidence" value="ECO:0007669"/>
    <property type="project" value="TreeGrafter"/>
</dbReference>
<evidence type="ECO:0000256" key="10">
    <source>
        <dbReference type="ARBA" id="ARBA00023128"/>
    </source>
</evidence>
<dbReference type="HAMAP" id="MF_02040">
    <property type="entry name" value="Mrp_NBP35"/>
    <property type="match status" value="1"/>
</dbReference>
<dbReference type="SUPFAM" id="SSF52540">
    <property type="entry name" value="P-loop containing nucleoside triphosphate hydrolases"/>
    <property type="match status" value="1"/>
</dbReference>
<protein>
    <recommendedName>
        <fullName evidence="12">Nucleotide-binding protein-like</fullName>
    </recommendedName>
</protein>
<reference evidence="13 14" key="1">
    <citation type="journal article" date="2019" name="Sci. Rep.">
        <title>Comparative genomics of chytrid fungi reveal insights into the obligate biotrophic and pathogenic lifestyle of Synchytrium endobioticum.</title>
        <authorList>
            <person name="van de Vossenberg B.T.L.H."/>
            <person name="Warris S."/>
            <person name="Nguyen H.D.T."/>
            <person name="van Gent-Pelzer M.P.E."/>
            <person name="Joly D.L."/>
            <person name="van de Geest H.C."/>
            <person name="Bonants P.J.M."/>
            <person name="Smith D.S."/>
            <person name="Levesque C.A."/>
            <person name="van der Lee T.A.J."/>
        </authorList>
    </citation>
    <scope>NUCLEOTIDE SEQUENCE [LARGE SCALE GENOMIC DNA]</scope>
    <source>
        <strain evidence="13 14">CBS 809.83</strain>
    </source>
</reference>
<organism evidence="13 14">
    <name type="scientific">Powellomyces hirtus</name>
    <dbReference type="NCBI Taxonomy" id="109895"/>
    <lineage>
        <taxon>Eukaryota</taxon>
        <taxon>Fungi</taxon>
        <taxon>Fungi incertae sedis</taxon>
        <taxon>Chytridiomycota</taxon>
        <taxon>Chytridiomycota incertae sedis</taxon>
        <taxon>Chytridiomycetes</taxon>
        <taxon>Spizellomycetales</taxon>
        <taxon>Powellomycetaceae</taxon>
        <taxon>Powellomyces</taxon>
    </lineage>
</organism>
<dbReference type="FunFam" id="3.40.50.300:FF:000709">
    <property type="entry name" value="Iron-sulfur protein NUBPL isoform X1"/>
    <property type="match status" value="1"/>
</dbReference>
<evidence type="ECO:0000256" key="7">
    <source>
        <dbReference type="ARBA" id="ARBA00022946"/>
    </source>
</evidence>
<dbReference type="InterPro" id="IPR019591">
    <property type="entry name" value="Mrp/NBP35_ATP-bd"/>
</dbReference>
<dbReference type="Gene3D" id="3.40.50.300">
    <property type="entry name" value="P-loop containing nucleotide triphosphate hydrolases"/>
    <property type="match status" value="1"/>
</dbReference>
<dbReference type="PANTHER" id="PTHR42961:SF2">
    <property type="entry name" value="IRON-SULFUR PROTEIN NUBPL"/>
    <property type="match status" value="1"/>
</dbReference>
<evidence type="ECO:0000313" key="14">
    <source>
        <dbReference type="Proteomes" id="UP000318582"/>
    </source>
</evidence>
<comment type="subcellular location">
    <subcellularLocation>
        <location evidence="2">Mitochondrion</location>
    </subcellularLocation>
</comment>
<comment type="caution">
    <text evidence="13">The sequence shown here is derived from an EMBL/GenBank/DDBJ whole genome shotgun (WGS) entry which is preliminary data.</text>
</comment>
<evidence type="ECO:0000256" key="2">
    <source>
        <dbReference type="ARBA" id="ARBA00004173"/>
    </source>
</evidence>
<dbReference type="AlphaFoldDB" id="A0A507DVY5"/>
<keyword evidence="14" id="KW-1185">Reference proteome</keyword>
<accession>A0A507DVY5</accession>
<keyword evidence="7" id="KW-0809">Transit peptide</keyword>
<evidence type="ECO:0000256" key="12">
    <source>
        <dbReference type="ARBA" id="ARBA00081370"/>
    </source>
</evidence>
<evidence type="ECO:0000256" key="3">
    <source>
        <dbReference type="ARBA" id="ARBA00022485"/>
    </source>
</evidence>
<keyword evidence="9" id="KW-0411">Iron-sulfur</keyword>
<evidence type="ECO:0000256" key="11">
    <source>
        <dbReference type="ARBA" id="ARBA00024036"/>
    </source>
</evidence>
<evidence type="ECO:0000256" key="6">
    <source>
        <dbReference type="ARBA" id="ARBA00022840"/>
    </source>
</evidence>
<keyword evidence="6" id="KW-0067">ATP-binding</keyword>
<name>A0A507DVY5_9FUNG</name>
<dbReference type="GO" id="GO:0140663">
    <property type="term" value="F:ATP-dependent FeS chaperone activity"/>
    <property type="evidence" value="ECO:0007669"/>
    <property type="project" value="InterPro"/>
</dbReference>
<sequence>MQRGLPTRTPIDGVKYIVAVASGKGGVGKSTTAVNLATTLSTHLNLRTGLLDADLFGPSIPLMLNLRNHEPEMTEGNLLKPLVNYGVKTMSMGFLVPEGDPVVWRGLMVMKALEQLLRQVDWSGTDVLVIDMPPGTGDTQLTITQQIPVDGAIIVSTPQDISLADAKKGAAMFQKVKVPILGMVQNMSFHICENCNHVSHVFGKGGVARTAADMKLDVLADVPLHSDVCETSDRGTPIVISQPNSIHAKVYREMGQKVWEKLQSLDKK</sequence>
<keyword evidence="3" id="KW-0004">4Fe-4S</keyword>
<evidence type="ECO:0000256" key="4">
    <source>
        <dbReference type="ARBA" id="ARBA00022723"/>
    </source>
</evidence>
<dbReference type="CDD" id="cd02037">
    <property type="entry name" value="Mrp_NBP35"/>
    <property type="match status" value="1"/>
</dbReference>
<dbReference type="PANTHER" id="PTHR42961">
    <property type="entry name" value="IRON-SULFUR PROTEIN NUBPL"/>
    <property type="match status" value="1"/>
</dbReference>
<gene>
    <name evidence="13" type="ORF">PhCBS80983_g04955</name>
</gene>
<dbReference type="GO" id="GO:0051539">
    <property type="term" value="F:4 iron, 4 sulfur cluster binding"/>
    <property type="evidence" value="ECO:0007669"/>
    <property type="project" value="UniProtKB-KW"/>
</dbReference>
<dbReference type="STRING" id="109895.A0A507DVY5"/>